<keyword evidence="2" id="KW-1185">Reference proteome</keyword>
<comment type="caution">
    <text evidence="1">The sequence shown here is derived from an EMBL/GenBank/DDBJ whole genome shotgun (WGS) entry which is preliminary data.</text>
</comment>
<protein>
    <recommendedName>
        <fullName evidence="3">Leucine-rich repeat domain-containing protein</fullName>
    </recommendedName>
</protein>
<dbReference type="Pfam" id="PF13306">
    <property type="entry name" value="LRR_5"/>
    <property type="match status" value="1"/>
</dbReference>
<name>A0AAD3CZV3_9STRA</name>
<evidence type="ECO:0000313" key="1">
    <source>
        <dbReference type="EMBL" id="GFH55063.1"/>
    </source>
</evidence>
<dbReference type="InterPro" id="IPR026906">
    <property type="entry name" value="LRR_5"/>
</dbReference>
<evidence type="ECO:0008006" key="3">
    <source>
        <dbReference type="Google" id="ProtNLM"/>
    </source>
</evidence>
<dbReference type="PANTHER" id="PTHR45661:SF3">
    <property type="entry name" value="IG-LIKE DOMAIN-CONTAINING PROTEIN"/>
    <property type="match status" value="1"/>
</dbReference>
<dbReference type="InterPro" id="IPR032675">
    <property type="entry name" value="LRR_dom_sf"/>
</dbReference>
<organism evidence="1 2">
    <name type="scientific">Chaetoceros tenuissimus</name>
    <dbReference type="NCBI Taxonomy" id="426638"/>
    <lineage>
        <taxon>Eukaryota</taxon>
        <taxon>Sar</taxon>
        <taxon>Stramenopiles</taxon>
        <taxon>Ochrophyta</taxon>
        <taxon>Bacillariophyta</taxon>
        <taxon>Coscinodiscophyceae</taxon>
        <taxon>Chaetocerotophycidae</taxon>
        <taxon>Chaetocerotales</taxon>
        <taxon>Chaetocerotaceae</taxon>
        <taxon>Chaetoceros</taxon>
    </lineage>
</organism>
<dbReference type="PANTHER" id="PTHR45661">
    <property type="entry name" value="SURFACE ANTIGEN"/>
    <property type="match status" value="1"/>
</dbReference>
<evidence type="ECO:0000313" key="2">
    <source>
        <dbReference type="Proteomes" id="UP001054902"/>
    </source>
</evidence>
<dbReference type="Proteomes" id="UP001054902">
    <property type="component" value="Unassembled WGS sequence"/>
</dbReference>
<sequence length="269" mass="29881">MRLILYDGQNLLDETGSAIPVASIAKEKSDCKHIKILDGVTTIHSGAFRGFDQVLKLTLADTVEVIESHAFEGCHLLVEIVWSRNLRVIGYYSFGGCKSIKSLVLPPLVSQVGISAFNECRGLTSVFLPERLAHVGPCCFRFCEKLIILQTSANTSFGYDFISGTRLLENSSFENCNQGEIESIKLWLLDRHNDSPLHQICCSTDSSLERIIQVVKDEGSFASLVQIDSLGLTPLDYLDVNPFVDFTQPQLVKYLVLDMMGQLESIQTL</sequence>
<dbReference type="AlphaFoldDB" id="A0AAD3CZV3"/>
<dbReference type="SUPFAM" id="SSF52058">
    <property type="entry name" value="L domain-like"/>
    <property type="match status" value="1"/>
</dbReference>
<dbReference type="InterPro" id="IPR053139">
    <property type="entry name" value="Surface_bspA-like"/>
</dbReference>
<reference evidence="1 2" key="1">
    <citation type="journal article" date="2021" name="Sci. Rep.">
        <title>The genome of the diatom Chaetoceros tenuissimus carries an ancient integrated fragment of an extant virus.</title>
        <authorList>
            <person name="Hongo Y."/>
            <person name="Kimura K."/>
            <person name="Takaki Y."/>
            <person name="Yoshida Y."/>
            <person name="Baba S."/>
            <person name="Kobayashi G."/>
            <person name="Nagasaki K."/>
            <person name="Hano T."/>
            <person name="Tomaru Y."/>
        </authorList>
    </citation>
    <scope>NUCLEOTIDE SEQUENCE [LARGE SCALE GENOMIC DNA]</scope>
    <source>
        <strain evidence="1 2">NIES-3715</strain>
    </source>
</reference>
<accession>A0AAD3CZV3</accession>
<proteinExistence type="predicted"/>
<dbReference type="Gene3D" id="3.80.10.10">
    <property type="entry name" value="Ribonuclease Inhibitor"/>
    <property type="match status" value="1"/>
</dbReference>
<dbReference type="EMBL" id="BLLK01000047">
    <property type="protein sequence ID" value="GFH55063.1"/>
    <property type="molecule type" value="Genomic_DNA"/>
</dbReference>
<gene>
    <name evidence="1" type="ORF">CTEN210_11539</name>
</gene>